<accession>G8HQX0</accession>
<evidence type="ECO:0000256" key="12">
    <source>
        <dbReference type="ARBA" id="ARBA00023027"/>
    </source>
</evidence>
<evidence type="ECO:0000256" key="13">
    <source>
        <dbReference type="ARBA" id="ARBA00023075"/>
    </source>
</evidence>
<keyword evidence="7 18" id="KW-0812">Transmembrane</keyword>
<keyword evidence="11 18" id="KW-1133">Transmembrane helix</keyword>
<keyword evidence="8" id="KW-0999">Mitochondrion inner membrane</keyword>
<feature type="transmembrane region" description="Helical" evidence="18">
    <location>
        <begin position="217"/>
        <end position="239"/>
    </location>
</feature>
<keyword evidence="12" id="KW-0520">NAD</keyword>
<dbReference type="EC" id="7.1.1.2" evidence="3"/>
<evidence type="ECO:0000256" key="4">
    <source>
        <dbReference type="ARBA" id="ARBA00021008"/>
    </source>
</evidence>
<evidence type="ECO:0000256" key="7">
    <source>
        <dbReference type="ARBA" id="ARBA00022692"/>
    </source>
</evidence>
<feature type="transmembrane region" description="Helical" evidence="18">
    <location>
        <begin position="144"/>
        <end position="162"/>
    </location>
</feature>
<keyword evidence="5" id="KW-0813">Transport</keyword>
<keyword evidence="13" id="KW-0830">Ubiquinone</keyword>
<evidence type="ECO:0000256" key="8">
    <source>
        <dbReference type="ARBA" id="ARBA00022792"/>
    </source>
</evidence>
<proteinExistence type="inferred from homology"/>
<dbReference type="PANTHER" id="PTHR46552:SF1">
    <property type="entry name" value="NADH-UBIQUINONE OXIDOREDUCTASE CHAIN 2"/>
    <property type="match status" value="1"/>
</dbReference>
<evidence type="ECO:0000256" key="11">
    <source>
        <dbReference type="ARBA" id="ARBA00022989"/>
    </source>
</evidence>
<dbReference type="AlphaFoldDB" id="G8HQX0"/>
<keyword evidence="15 18" id="KW-0472">Membrane</keyword>
<comment type="similarity">
    <text evidence="2">Belongs to the complex I subunit 2 family.</text>
</comment>
<comment type="subcellular location">
    <subcellularLocation>
        <location evidence="1">Mitochondrion inner membrane</location>
        <topology evidence="1">Multi-pass membrane protein</topology>
    </subcellularLocation>
</comment>
<keyword evidence="9" id="KW-1278">Translocase</keyword>
<evidence type="ECO:0000256" key="15">
    <source>
        <dbReference type="ARBA" id="ARBA00023136"/>
    </source>
</evidence>
<sequence length="312" mass="34205">MGVSNFFFFLMLIVGPVISVSASSWPLCWAGMEVGFLGLIPLLFLGGSAFSKEAALKYFCVQAMASAMMFVGGSMIFTMNSTQLVFIFLFLGGLCLKLALFPGYFWITPPPFGLEWVSCCFILGPLKVPPLGFLSEFSFSFPEFNSWVLLLASMSAVIGGILGNNQTNIRSMLGASSVTHSGWLALASVYGGLWQYLVLYLAVLFLVLFFLWQGDSYSSSLSVLSMSGLPPFIMFLAKLNVVQSVMTGDAFSWLVLPLLSAVLSLVFYLKFSYSLFLTTNRWASKFSIFSVSALNFIGVSWLLLTLFLSGRV</sequence>
<evidence type="ECO:0000256" key="6">
    <source>
        <dbReference type="ARBA" id="ARBA00022660"/>
    </source>
</evidence>
<dbReference type="Pfam" id="PF00361">
    <property type="entry name" value="Proton_antipo_M"/>
    <property type="match status" value="1"/>
</dbReference>
<gene>
    <name evidence="20" type="primary">nad2</name>
</gene>
<feature type="transmembrane region" description="Helical" evidence="18">
    <location>
        <begin position="34"/>
        <end position="50"/>
    </location>
</feature>
<evidence type="ECO:0000256" key="17">
    <source>
        <dbReference type="ARBA" id="ARBA00049551"/>
    </source>
</evidence>
<feature type="transmembrane region" description="Helical" evidence="18">
    <location>
        <begin position="6"/>
        <end position="27"/>
    </location>
</feature>
<reference evidence="20" key="1">
    <citation type="journal article" date="2011" name="BMC Evol. Biol.">
        <title>Ten new complete mitochondrial genomes of pulmonates (Mollusca: Gastropoda) and their impact on phylogenetic relationships.</title>
        <authorList>
            <person name="White T.R."/>
            <person name="Conrad M.M."/>
            <person name="Tseng R."/>
            <person name="Balayan S."/>
            <person name="Golding R."/>
            <person name="de Frias Martins A.M."/>
            <person name="Dayrat B.A."/>
        </authorList>
    </citation>
    <scope>NUCLEOTIDE SEQUENCE</scope>
</reference>
<dbReference type="PANTHER" id="PTHR46552">
    <property type="entry name" value="NADH-UBIQUINONE OXIDOREDUCTASE CHAIN 2"/>
    <property type="match status" value="1"/>
</dbReference>
<feature type="transmembrane region" description="Helical" evidence="18">
    <location>
        <begin position="84"/>
        <end position="107"/>
    </location>
</feature>
<evidence type="ECO:0000256" key="14">
    <source>
        <dbReference type="ARBA" id="ARBA00023128"/>
    </source>
</evidence>
<evidence type="ECO:0000256" key="1">
    <source>
        <dbReference type="ARBA" id="ARBA00004448"/>
    </source>
</evidence>
<protein>
    <recommendedName>
        <fullName evidence="4">NADH-ubiquinone oxidoreductase chain 2</fullName>
        <ecNumber evidence="3">7.1.1.2</ecNumber>
    </recommendedName>
    <alternativeName>
        <fullName evidence="16">NADH dehydrogenase subunit 2</fullName>
    </alternativeName>
</protein>
<evidence type="ECO:0000256" key="2">
    <source>
        <dbReference type="ARBA" id="ARBA00007012"/>
    </source>
</evidence>
<feature type="transmembrane region" description="Helical" evidence="18">
    <location>
        <begin position="183"/>
        <end position="211"/>
    </location>
</feature>
<evidence type="ECO:0000256" key="18">
    <source>
        <dbReference type="SAM" id="Phobius"/>
    </source>
</evidence>
<dbReference type="InterPro" id="IPR050175">
    <property type="entry name" value="Complex_I_Subunit_2"/>
</dbReference>
<evidence type="ECO:0000256" key="5">
    <source>
        <dbReference type="ARBA" id="ARBA00022448"/>
    </source>
</evidence>
<keyword evidence="14 20" id="KW-0496">Mitochondrion</keyword>
<organism evidence="20">
    <name type="scientific">Peronia peronii</name>
    <dbReference type="NCBI Taxonomy" id="999236"/>
    <lineage>
        <taxon>Eukaryota</taxon>
        <taxon>Metazoa</taxon>
        <taxon>Spiralia</taxon>
        <taxon>Lophotrochozoa</taxon>
        <taxon>Mollusca</taxon>
        <taxon>Gastropoda</taxon>
        <taxon>Heterobranchia</taxon>
        <taxon>Euthyneura</taxon>
        <taxon>Panpulmonata</taxon>
        <taxon>Eupulmonata</taxon>
        <taxon>Systellommatophora</taxon>
        <taxon>Onchidioidea</taxon>
        <taxon>Onchidiidae</taxon>
        <taxon>Peronia</taxon>
    </lineage>
</organism>
<feature type="transmembrane region" description="Helical" evidence="18">
    <location>
        <begin position="251"/>
        <end position="269"/>
    </location>
</feature>
<evidence type="ECO:0000256" key="16">
    <source>
        <dbReference type="ARBA" id="ARBA00031028"/>
    </source>
</evidence>
<evidence type="ECO:0000256" key="10">
    <source>
        <dbReference type="ARBA" id="ARBA00022982"/>
    </source>
</evidence>
<dbReference type="GO" id="GO:0008137">
    <property type="term" value="F:NADH dehydrogenase (ubiquinone) activity"/>
    <property type="evidence" value="ECO:0007669"/>
    <property type="project" value="UniProtKB-EC"/>
</dbReference>
<keyword evidence="6" id="KW-0679">Respiratory chain</keyword>
<comment type="catalytic activity">
    <reaction evidence="17">
        <text>a ubiquinone + NADH + 5 H(+)(in) = a ubiquinol + NAD(+) + 4 H(+)(out)</text>
        <dbReference type="Rhea" id="RHEA:29091"/>
        <dbReference type="Rhea" id="RHEA-COMP:9565"/>
        <dbReference type="Rhea" id="RHEA-COMP:9566"/>
        <dbReference type="ChEBI" id="CHEBI:15378"/>
        <dbReference type="ChEBI" id="CHEBI:16389"/>
        <dbReference type="ChEBI" id="CHEBI:17976"/>
        <dbReference type="ChEBI" id="CHEBI:57540"/>
        <dbReference type="ChEBI" id="CHEBI:57945"/>
        <dbReference type="EC" id="7.1.1.2"/>
    </reaction>
</comment>
<feature type="domain" description="NADH:quinone oxidoreductase/Mrp antiporter transmembrane" evidence="19">
    <location>
        <begin position="22"/>
        <end position="205"/>
    </location>
</feature>
<dbReference type="GO" id="GO:0006120">
    <property type="term" value="P:mitochondrial electron transport, NADH to ubiquinone"/>
    <property type="evidence" value="ECO:0007669"/>
    <property type="project" value="TreeGrafter"/>
</dbReference>
<dbReference type="EMBL" id="JN619346">
    <property type="protein sequence ID" value="AEQ93877.1"/>
    <property type="molecule type" value="Genomic_DNA"/>
</dbReference>
<dbReference type="GO" id="GO:0005743">
    <property type="term" value="C:mitochondrial inner membrane"/>
    <property type="evidence" value="ECO:0007669"/>
    <property type="project" value="UniProtKB-SubCell"/>
</dbReference>
<evidence type="ECO:0000259" key="19">
    <source>
        <dbReference type="Pfam" id="PF00361"/>
    </source>
</evidence>
<evidence type="ECO:0000256" key="9">
    <source>
        <dbReference type="ARBA" id="ARBA00022967"/>
    </source>
</evidence>
<feature type="transmembrane region" description="Helical" evidence="18">
    <location>
        <begin position="289"/>
        <end position="308"/>
    </location>
</feature>
<geneLocation type="mitochondrion" evidence="20"/>
<feature type="transmembrane region" description="Helical" evidence="18">
    <location>
        <begin position="56"/>
        <end position="77"/>
    </location>
</feature>
<reference evidence="20" key="2">
    <citation type="submission" date="2011-08" db="EMBL/GenBank/DDBJ databases">
        <authorList>
            <person name="Dayrat B."/>
        </authorList>
    </citation>
    <scope>NUCLEOTIDE SEQUENCE</scope>
</reference>
<dbReference type="InterPro" id="IPR001750">
    <property type="entry name" value="ND/Mrp_TM"/>
</dbReference>
<evidence type="ECO:0000313" key="20">
    <source>
        <dbReference type="EMBL" id="AEQ93877.1"/>
    </source>
</evidence>
<keyword evidence="10" id="KW-0249">Electron transport</keyword>
<evidence type="ECO:0000256" key="3">
    <source>
        <dbReference type="ARBA" id="ARBA00012944"/>
    </source>
</evidence>
<name>G8HQX0_9EUPU</name>